<reference evidence="2" key="2">
    <citation type="submission" date="2016-06" db="UniProtKB">
        <authorList>
            <consortium name="WormBaseParasite"/>
        </authorList>
    </citation>
    <scope>IDENTIFICATION</scope>
</reference>
<sequence>MDDILTQTFVPIIRIYFIAIALELVHGAINLDLLNKSNVAGPFLAMGAIVAQVPTLIQDLTHEALEVLYKCRSCGHEVHVTYEILAEGEVRNDPGRYTKTYPPSLYSTNLSFVDIERVYRSMWTDYNMVYNNCKHWTNGITKRIYYLVCERSLFW</sequence>
<proteinExistence type="predicted"/>
<dbReference type="Proteomes" id="UP000050741">
    <property type="component" value="Unassembled WGS sequence"/>
</dbReference>
<dbReference type="WBParaSite" id="GPLIN_001020400">
    <property type="protein sequence ID" value="GPLIN_001020400"/>
    <property type="gene ID" value="GPLIN_001020400"/>
</dbReference>
<name>A0A183CBF3_GLOPA</name>
<dbReference type="AlphaFoldDB" id="A0A183CBF3"/>
<reference evidence="1" key="1">
    <citation type="submission" date="2014-05" db="EMBL/GenBank/DDBJ databases">
        <title>The genome and life-stage specific transcriptomes of Globodera pallida elucidate key aspects of plant parasitism by a cyst nematode.</title>
        <authorList>
            <person name="Cotton J.A."/>
            <person name="Lilley C.J."/>
            <person name="Jones L.M."/>
            <person name="Kikuchi T."/>
            <person name="Reid A.J."/>
            <person name="Thorpe P."/>
            <person name="Tsai I.J."/>
            <person name="Beasley H."/>
            <person name="Blok V."/>
            <person name="Cock P.J.A."/>
            <person name="Van den Akker S.E."/>
            <person name="Holroyd N."/>
            <person name="Hunt M."/>
            <person name="Mantelin S."/>
            <person name="Naghra H."/>
            <person name="Pain A."/>
            <person name="Palomares-Rius J.E."/>
            <person name="Zarowiecki M."/>
            <person name="Berriman M."/>
            <person name="Jones J.T."/>
            <person name="Urwin P.E."/>
        </authorList>
    </citation>
    <scope>NUCLEOTIDE SEQUENCE [LARGE SCALE GENOMIC DNA]</scope>
    <source>
        <strain evidence="1">Lindley</strain>
    </source>
</reference>
<organism evidence="1 2">
    <name type="scientific">Globodera pallida</name>
    <name type="common">Potato cyst nematode worm</name>
    <name type="synonym">Heterodera pallida</name>
    <dbReference type="NCBI Taxonomy" id="36090"/>
    <lineage>
        <taxon>Eukaryota</taxon>
        <taxon>Metazoa</taxon>
        <taxon>Ecdysozoa</taxon>
        <taxon>Nematoda</taxon>
        <taxon>Chromadorea</taxon>
        <taxon>Rhabditida</taxon>
        <taxon>Tylenchina</taxon>
        <taxon>Tylenchomorpha</taxon>
        <taxon>Tylenchoidea</taxon>
        <taxon>Heteroderidae</taxon>
        <taxon>Heteroderinae</taxon>
        <taxon>Globodera</taxon>
    </lineage>
</organism>
<accession>A0A183CBF3</accession>
<evidence type="ECO:0000313" key="1">
    <source>
        <dbReference type="Proteomes" id="UP000050741"/>
    </source>
</evidence>
<protein>
    <submittedName>
        <fullName evidence="2">LRAT domain-containing protein</fullName>
    </submittedName>
</protein>
<keyword evidence="1" id="KW-1185">Reference proteome</keyword>
<evidence type="ECO:0000313" key="2">
    <source>
        <dbReference type="WBParaSite" id="GPLIN_001020400"/>
    </source>
</evidence>